<sequence>MKDSEIQKRLSLIADLAEDAQAGIEAMIVPFLVYGLAVPAGTALSYYLGSIGLGRFIWILWFTLIGSCQLFLIFYHRSISAEKIQRASDRIFAALWGSTGAVITLSFVFATIGKLALTATFFIIGILLAVACITSGTIIQKKGRLLLYAIGSGWTVSAVCCLFVNARNATLIIAAATFLLFAVPAFAVLLGTQKKKRAANGQP</sequence>
<reference evidence="2 3" key="1">
    <citation type="submission" date="2020-09" db="EMBL/GenBank/DDBJ databases">
        <title>Characterization of Treponema spp. from bovine digital dermatitis in Korea.</title>
        <authorList>
            <person name="Espiritu H.M."/>
            <person name="Cho Y.I."/>
            <person name="Mamuad L."/>
        </authorList>
    </citation>
    <scope>NUCLEOTIDE SEQUENCE [LARGE SCALE GENOMIC DNA]</scope>
    <source>
        <strain evidence="2 3">KS1</strain>
    </source>
</reference>
<gene>
    <name evidence="2" type="ORF">IFE08_02940</name>
</gene>
<evidence type="ECO:0000256" key="1">
    <source>
        <dbReference type="SAM" id="Phobius"/>
    </source>
</evidence>
<feature type="transmembrane region" description="Helical" evidence="1">
    <location>
        <begin position="31"/>
        <end position="49"/>
    </location>
</feature>
<dbReference type="RefSeq" id="WP_194076856.1">
    <property type="nucleotide sequence ID" value="NZ_CP061839.1"/>
</dbReference>
<evidence type="ECO:0000313" key="3">
    <source>
        <dbReference type="Proteomes" id="UP000593915"/>
    </source>
</evidence>
<organism evidence="2 3">
    <name type="scientific">Treponema pedis</name>
    <dbReference type="NCBI Taxonomy" id="409322"/>
    <lineage>
        <taxon>Bacteria</taxon>
        <taxon>Pseudomonadati</taxon>
        <taxon>Spirochaetota</taxon>
        <taxon>Spirochaetia</taxon>
        <taxon>Spirochaetales</taxon>
        <taxon>Treponemataceae</taxon>
        <taxon>Treponema</taxon>
    </lineage>
</organism>
<feature type="transmembrane region" description="Helical" evidence="1">
    <location>
        <begin position="171"/>
        <end position="190"/>
    </location>
</feature>
<dbReference type="EMBL" id="CP061839">
    <property type="protein sequence ID" value="QOW61364.1"/>
    <property type="molecule type" value="Genomic_DNA"/>
</dbReference>
<dbReference type="Proteomes" id="UP000593915">
    <property type="component" value="Chromosome"/>
</dbReference>
<feature type="transmembrane region" description="Helical" evidence="1">
    <location>
        <begin position="87"/>
        <end position="109"/>
    </location>
</feature>
<protein>
    <submittedName>
        <fullName evidence="2">Uncharacterized protein</fullName>
    </submittedName>
</protein>
<dbReference type="AlphaFoldDB" id="A0A7S6WQA6"/>
<evidence type="ECO:0000313" key="2">
    <source>
        <dbReference type="EMBL" id="QOW61364.1"/>
    </source>
</evidence>
<feature type="transmembrane region" description="Helical" evidence="1">
    <location>
        <begin position="55"/>
        <end position="75"/>
    </location>
</feature>
<accession>A0A7S6WQA6</accession>
<keyword evidence="1" id="KW-0472">Membrane</keyword>
<keyword evidence="1" id="KW-0812">Transmembrane</keyword>
<feature type="transmembrane region" description="Helical" evidence="1">
    <location>
        <begin position="145"/>
        <end position="165"/>
    </location>
</feature>
<keyword evidence="1" id="KW-1133">Transmembrane helix</keyword>
<feature type="transmembrane region" description="Helical" evidence="1">
    <location>
        <begin position="115"/>
        <end position="133"/>
    </location>
</feature>
<name>A0A7S6WQA6_9SPIR</name>
<proteinExistence type="predicted"/>